<proteinExistence type="predicted"/>
<comment type="caution">
    <text evidence="1">The sequence shown here is derived from an EMBL/GenBank/DDBJ whole genome shotgun (WGS) entry which is preliminary data.</text>
</comment>
<keyword evidence="2" id="KW-1185">Reference proteome</keyword>
<evidence type="ECO:0000313" key="2">
    <source>
        <dbReference type="Proteomes" id="UP000035444"/>
    </source>
</evidence>
<dbReference type="RefSeq" id="WP_047762362.1">
    <property type="nucleotide sequence ID" value="NZ_LAQL01000002.1"/>
</dbReference>
<sequence>MNSETTNERLPFNPIDAIEEWILDYNWDFERESDFELLAVIEGHWGPLHLHFQWQSELQAMFFACHGEVVIPQLAKSRICELLISVNNQLWLGHFDLVPETGGPAYRHTVPLRGQDGFSQDQTEDLVATAVAEWDRLIPAIQLVSSGGDSELNAVDLALMDTAGEA</sequence>
<name>A0A0H2MJ56_9PROT</name>
<dbReference type="AlphaFoldDB" id="A0A0H2MJ56"/>
<protein>
    <recommendedName>
        <fullName evidence="3">YbjN domain-containing protein</fullName>
    </recommendedName>
</protein>
<evidence type="ECO:0008006" key="3">
    <source>
        <dbReference type="Google" id="ProtNLM"/>
    </source>
</evidence>
<dbReference type="InterPro" id="IPR019660">
    <property type="entry name" value="Put_sensory_transdc_reg_YbjN"/>
</dbReference>
<dbReference type="Pfam" id="PF10722">
    <property type="entry name" value="YbjN"/>
    <property type="match status" value="1"/>
</dbReference>
<dbReference type="STRING" id="1489064.WH96_01555"/>
<gene>
    <name evidence="1" type="ORF">WH96_01555</name>
</gene>
<reference evidence="1 2" key="1">
    <citation type="submission" date="2015-03" db="EMBL/GenBank/DDBJ databases">
        <title>Genome Sequence of Kiloniella spongiae MEBiC09566, isolated from a marine sponge.</title>
        <authorList>
            <person name="Shao Z."/>
            <person name="Wang L."/>
            <person name="Li X."/>
        </authorList>
    </citation>
    <scope>NUCLEOTIDE SEQUENCE [LARGE SCALE GENOMIC DNA]</scope>
    <source>
        <strain evidence="1 2">MEBiC09566</strain>
    </source>
</reference>
<accession>A0A0H2MJ56</accession>
<dbReference type="EMBL" id="LAQL01000002">
    <property type="protein sequence ID" value="KLN62236.1"/>
    <property type="molecule type" value="Genomic_DNA"/>
</dbReference>
<organism evidence="1 2">
    <name type="scientific">Kiloniella spongiae</name>
    <dbReference type="NCBI Taxonomy" id="1489064"/>
    <lineage>
        <taxon>Bacteria</taxon>
        <taxon>Pseudomonadati</taxon>
        <taxon>Pseudomonadota</taxon>
        <taxon>Alphaproteobacteria</taxon>
        <taxon>Rhodospirillales</taxon>
        <taxon>Kiloniellaceae</taxon>
        <taxon>Kiloniella</taxon>
    </lineage>
</organism>
<dbReference type="CDD" id="cd17033">
    <property type="entry name" value="DR1245-like"/>
    <property type="match status" value="1"/>
</dbReference>
<dbReference type="OrthoDB" id="9792176at2"/>
<dbReference type="Proteomes" id="UP000035444">
    <property type="component" value="Unassembled WGS sequence"/>
</dbReference>
<evidence type="ECO:0000313" key="1">
    <source>
        <dbReference type="EMBL" id="KLN62236.1"/>
    </source>
</evidence>